<evidence type="ECO:0000313" key="3">
    <source>
        <dbReference type="EMBL" id="KAK9134665.1"/>
    </source>
</evidence>
<organism evidence="3 4">
    <name type="scientific">Stephania yunnanensis</name>
    <dbReference type="NCBI Taxonomy" id="152371"/>
    <lineage>
        <taxon>Eukaryota</taxon>
        <taxon>Viridiplantae</taxon>
        <taxon>Streptophyta</taxon>
        <taxon>Embryophyta</taxon>
        <taxon>Tracheophyta</taxon>
        <taxon>Spermatophyta</taxon>
        <taxon>Magnoliopsida</taxon>
        <taxon>Ranunculales</taxon>
        <taxon>Menispermaceae</taxon>
        <taxon>Menispermoideae</taxon>
        <taxon>Cissampelideae</taxon>
        <taxon>Stephania</taxon>
    </lineage>
</organism>
<feature type="domain" description="SNF2 N-terminal" evidence="2">
    <location>
        <begin position="106"/>
        <end position="150"/>
    </location>
</feature>
<gene>
    <name evidence="3" type="ORF">Syun_013995</name>
</gene>
<evidence type="ECO:0000313" key="4">
    <source>
        <dbReference type="Proteomes" id="UP001420932"/>
    </source>
</evidence>
<keyword evidence="1" id="KW-0812">Transmembrane</keyword>
<protein>
    <recommendedName>
        <fullName evidence="2">SNF2 N-terminal domain-containing protein</fullName>
    </recommendedName>
</protein>
<name>A0AAP0PBD2_9MAGN</name>
<dbReference type="InterPro" id="IPR038718">
    <property type="entry name" value="SNF2-like_sf"/>
</dbReference>
<dbReference type="Pfam" id="PF00176">
    <property type="entry name" value="SNF2-rel_dom"/>
    <property type="match status" value="1"/>
</dbReference>
<reference evidence="3 4" key="1">
    <citation type="submission" date="2024-01" db="EMBL/GenBank/DDBJ databases">
        <title>Genome assemblies of Stephania.</title>
        <authorList>
            <person name="Yang L."/>
        </authorList>
    </citation>
    <scope>NUCLEOTIDE SEQUENCE [LARGE SCALE GENOMIC DNA]</scope>
    <source>
        <strain evidence="3">YNDBR</strain>
        <tissue evidence="3">Leaf</tissue>
    </source>
</reference>
<dbReference type="InterPro" id="IPR027417">
    <property type="entry name" value="P-loop_NTPase"/>
</dbReference>
<dbReference type="EMBL" id="JBBNAF010000006">
    <property type="protein sequence ID" value="KAK9134665.1"/>
    <property type="molecule type" value="Genomic_DNA"/>
</dbReference>
<dbReference type="Proteomes" id="UP001420932">
    <property type="component" value="Unassembled WGS sequence"/>
</dbReference>
<accession>A0AAP0PBD2</accession>
<keyword evidence="1" id="KW-1133">Transmembrane helix</keyword>
<dbReference type="InterPro" id="IPR000330">
    <property type="entry name" value="SNF2_N"/>
</dbReference>
<evidence type="ECO:0000259" key="2">
    <source>
        <dbReference type="Pfam" id="PF00176"/>
    </source>
</evidence>
<dbReference type="SUPFAM" id="SSF52540">
    <property type="entry name" value="P-loop containing nucleoside triphosphate hydrolases"/>
    <property type="match status" value="1"/>
</dbReference>
<dbReference type="PANTHER" id="PTHR10799">
    <property type="entry name" value="SNF2/RAD54 HELICASE FAMILY"/>
    <property type="match status" value="1"/>
</dbReference>
<evidence type="ECO:0000256" key="1">
    <source>
        <dbReference type="SAM" id="Phobius"/>
    </source>
</evidence>
<comment type="caution">
    <text evidence="3">The sequence shown here is derived from an EMBL/GenBank/DDBJ whole genome shotgun (WGS) entry which is preliminary data.</text>
</comment>
<sequence>MRVDIYCVSISFLLHLFIVGVRIWLAEIEGLLWSSEVYHSQFSLLNEVGEFLTIVNSNKSSLLLLIRLLYRNRVLGLSQPLMFLKPNEFFWQMGLGKTLQARYPLPFDVFLTTYDIVLMDQDFLSQIRWTYAVIDEAQQLKNSSSSLALSVGDWFFDRVGVSAIDCPYPCATHQVVSNRSLFILATVIADILEARVESS</sequence>
<dbReference type="Gene3D" id="3.40.50.10810">
    <property type="entry name" value="Tandem AAA-ATPase domain"/>
    <property type="match status" value="1"/>
</dbReference>
<feature type="transmembrane region" description="Helical" evidence="1">
    <location>
        <begin position="5"/>
        <end position="25"/>
    </location>
</feature>
<dbReference type="GO" id="GO:0005524">
    <property type="term" value="F:ATP binding"/>
    <property type="evidence" value="ECO:0007669"/>
    <property type="project" value="InterPro"/>
</dbReference>
<dbReference type="AlphaFoldDB" id="A0AAP0PBD2"/>
<keyword evidence="4" id="KW-1185">Reference proteome</keyword>
<keyword evidence="1" id="KW-0472">Membrane</keyword>
<proteinExistence type="predicted"/>